<dbReference type="AlphaFoldDB" id="A0A1I1TDT6"/>
<dbReference type="OrthoDB" id="5185644at2"/>
<dbReference type="EMBL" id="FOMD01000004">
    <property type="protein sequence ID" value="SFD56791.1"/>
    <property type="molecule type" value="Genomic_DNA"/>
</dbReference>
<reference evidence="2" key="1">
    <citation type="submission" date="2016-10" db="EMBL/GenBank/DDBJ databases">
        <authorList>
            <person name="Varghese N."/>
            <person name="Submissions S."/>
        </authorList>
    </citation>
    <scope>NUCLEOTIDE SEQUENCE [LARGE SCALE GENOMIC DNA]</scope>
    <source>
        <strain evidence="2">DSM 45962</strain>
    </source>
</reference>
<proteinExistence type="predicted"/>
<dbReference type="STRING" id="1225127.SAMN05661030_3746"/>
<protein>
    <recommendedName>
        <fullName evidence="3">STAS domain-containing protein</fullName>
    </recommendedName>
</protein>
<name>A0A1I1TDT6_9ACTN</name>
<organism evidence="1 2">
    <name type="scientific">Klenkia taihuensis</name>
    <dbReference type="NCBI Taxonomy" id="1225127"/>
    <lineage>
        <taxon>Bacteria</taxon>
        <taxon>Bacillati</taxon>
        <taxon>Actinomycetota</taxon>
        <taxon>Actinomycetes</taxon>
        <taxon>Geodermatophilales</taxon>
        <taxon>Geodermatophilaceae</taxon>
        <taxon>Klenkia</taxon>
    </lineage>
</organism>
<evidence type="ECO:0008006" key="3">
    <source>
        <dbReference type="Google" id="ProtNLM"/>
    </source>
</evidence>
<evidence type="ECO:0000313" key="1">
    <source>
        <dbReference type="EMBL" id="SFD56791.1"/>
    </source>
</evidence>
<keyword evidence="2" id="KW-1185">Reference proteome</keyword>
<sequence length="150" mass="16120">MDGVEVELRDGGAAAVVTARGEVRREVDLLADLLAGALVRTADRPAVLDVRELWLCRPAAVVVLRGAVLARPPGAVTVVLARTATRRRLRGLFCAEVAWYPAELRTPWLGVTAALAHRRHQLTAEDRSHPVADPLAELLWAAAQECAGHG</sequence>
<dbReference type="RefSeq" id="WP_091562906.1">
    <property type="nucleotide sequence ID" value="NZ_BNAC01000005.1"/>
</dbReference>
<accession>A0A1I1TDT6</accession>
<evidence type="ECO:0000313" key="2">
    <source>
        <dbReference type="Proteomes" id="UP000199022"/>
    </source>
</evidence>
<gene>
    <name evidence="1" type="ORF">SAMN05661030_3746</name>
</gene>
<dbReference type="Proteomes" id="UP000199022">
    <property type="component" value="Unassembled WGS sequence"/>
</dbReference>